<sequence length="307" mass="35405">MWKRFRKRLSEVVPEEYMDFVLGDRLCVNFFKKPVENFNKIIDTIRTKVDLILRKEAFDKVLREMQLLPVEPFYTNYLKGGVDCEETIRNIKSSNPNLSLDDFIRYRKKVHRQKVKDTVQIDDTILEFCNSGDQEVIMKLTNIEILKLTCNSKITDDVFPYLSKLKALDLYFNEKITDNGLKKLSSLTNLGICEDNLITNDGILNLTNLEALDISAHRLITNEGIQNLINLKSLDVSYNKCITDIGISHLTNLNVLKLVEYSMITPKGLDNLINLTILNIKDNKKFNLKEISTEVKSRIEIKTGSYG</sequence>
<dbReference type="InterPro" id="IPR006553">
    <property type="entry name" value="Leu-rich_rpt_Cys-con_subtyp"/>
</dbReference>
<protein>
    <recommendedName>
        <fullName evidence="2">Leucine-rich repeat protein</fullName>
    </recommendedName>
</protein>
<dbReference type="InterPro" id="IPR032675">
    <property type="entry name" value="LRR_dom_sf"/>
</dbReference>
<dbReference type="GO" id="GO:0031146">
    <property type="term" value="P:SCF-dependent proteasomal ubiquitin-dependent protein catabolic process"/>
    <property type="evidence" value="ECO:0007669"/>
    <property type="project" value="TreeGrafter"/>
</dbReference>
<evidence type="ECO:0000313" key="1">
    <source>
        <dbReference type="EMBL" id="AYV83096.1"/>
    </source>
</evidence>
<reference evidence="1" key="1">
    <citation type="submission" date="2018-10" db="EMBL/GenBank/DDBJ databases">
        <title>Hidden diversity of soil giant viruses.</title>
        <authorList>
            <person name="Schulz F."/>
            <person name="Alteio L."/>
            <person name="Goudeau D."/>
            <person name="Ryan E.M."/>
            <person name="Malmstrom R.R."/>
            <person name="Blanchard J."/>
            <person name="Woyke T."/>
        </authorList>
    </citation>
    <scope>NUCLEOTIDE SEQUENCE</scope>
    <source>
        <strain evidence="1">HYV1</strain>
    </source>
</reference>
<dbReference type="PANTHER" id="PTHR13318">
    <property type="entry name" value="PARTNER OF PAIRED, ISOFORM B-RELATED"/>
    <property type="match status" value="1"/>
</dbReference>
<gene>
    <name evidence="1" type="ORF">Hyperionvirus4_61</name>
</gene>
<evidence type="ECO:0008006" key="2">
    <source>
        <dbReference type="Google" id="ProtNLM"/>
    </source>
</evidence>
<dbReference type="GO" id="GO:0019005">
    <property type="term" value="C:SCF ubiquitin ligase complex"/>
    <property type="evidence" value="ECO:0007669"/>
    <property type="project" value="TreeGrafter"/>
</dbReference>
<organism evidence="1">
    <name type="scientific">Hyperionvirus sp</name>
    <dbReference type="NCBI Taxonomy" id="2487770"/>
    <lineage>
        <taxon>Viruses</taxon>
        <taxon>Varidnaviria</taxon>
        <taxon>Bamfordvirae</taxon>
        <taxon>Nucleocytoviricota</taxon>
        <taxon>Megaviricetes</taxon>
        <taxon>Imitervirales</taxon>
        <taxon>Mimiviridae</taxon>
        <taxon>Klosneuvirinae</taxon>
    </lineage>
</organism>
<dbReference type="Gene3D" id="3.80.10.10">
    <property type="entry name" value="Ribonuclease Inhibitor"/>
    <property type="match status" value="1"/>
</dbReference>
<dbReference type="Pfam" id="PF13516">
    <property type="entry name" value="LRR_6"/>
    <property type="match status" value="3"/>
</dbReference>
<accession>A0A3G5A778</accession>
<dbReference type="InterPro" id="IPR001611">
    <property type="entry name" value="Leu-rich_rpt"/>
</dbReference>
<dbReference type="PANTHER" id="PTHR13318:SF162">
    <property type="entry name" value="LEUCINE-RICH REPEAT FAMILY PROTEIN"/>
    <property type="match status" value="1"/>
</dbReference>
<dbReference type="SUPFAM" id="SSF52058">
    <property type="entry name" value="L domain-like"/>
    <property type="match status" value="1"/>
</dbReference>
<dbReference type="SMART" id="SM00367">
    <property type="entry name" value="LRR_CC"/>
    <property type="match status" value="3"/>
</dbReference>
<dbReference type="EMBL" id="MK072386">
    <property type="protein sequence ID" value="AYV83096.1"/>
    <property type="molecule type" value="Genomic_DNA"/>
</dbReference>
<name>A0A3G5A778_9VIRU</name>
<proteinExistence type="predicted"/>